<dbReference type="SUPFAM" id="SSF55008">
    <property type="entry name" value="HMA, heavy metal-associated domain"/>
    <property type="match status" value="1"/>
</dbReference>
<sequence>MMKKNFLTLVPIIFVLVIFIRLASGEAAKVQVKLDGLVCTFCAYNLEKKLKRIEAVEDLKILV</sequence>
<gene>
    <name evidence="1" type="ORF">SCARUB_03148</name>
</gene>
<protein>
    <submittedName>
        <fullName evidence="1">Uncharacterized protein</fullName>
    </submittedName>
</protein>
<organism evidence="1 2">
    <name type="scientific">Candidatus Scalindua rubra</name>
    <dbReference type="NCBI Taxonomy" id="1872076"/>
    <lineage>
        <taxon>Bacteria</taxon>
        <taxon>Pseudomonadati</taxon>
        <taxon>Planctomycetota</taxon>
        <taxon>Candidatus Brocadiia</taxon>
        <taxon>Candidatus Brocadiales</taxon>
        <taxon>Candidatus Scalinduaceae</taxon>
        <taxon>Candidatus Scalindua</taxon>
    </lineage>
</organism>
<evidence type="ECO:0000313" key="2">
    <source>
        <dbReference type="Proteomes" id="UP000094056"/>
    </source>
</evidence>
<dbReference type="EMBL" id="MAYW01000097">
    <property type="protein sequence ID" value="ODS31751.1"/>
    <property type="molecule type" value="Genomic_DNA"/>
</dbReference>
<evidence type="ECO:0000313" key="1">
    <source>
        <dbReference type="EMBL" id="ODS31751.1"/>
    </source>
</evidence>
<dbReference type="GO" id="GO:0046872">
    <property type="term" value="F:metal ion binding"/>
    <property type="evidence" value="ECO:0007669"/>
    <property type="project" value="InterPro"/>
</dbReference>
<dbReference type="InterPro" id="IPR036163">
    <property type="entry name" value="HMA_dom_sf"/>
</dbReference>
<reference evidence="1 2" key="1">
    <citation type="submission" date="2016-07" db="EMBL/GenBank/DDBJ databases">
        <title>Draft genome of Scalindua rubra, obtained from a brine-seawater interface in the Red Sea, sheds light on salt adaptation in anammox bacteria.</title>
        <authorList>
            <person name="Speth D.R."/>
            <person name="Lagkouvardos I."/>
            <person name="Wang Y."/>
            <person name="Qian P.-Y."/>
            <person name="Dutilh B.E."/>
            <person name="Jetten M.S."/>
        </authorList>
    </citation>
    <scope>NUCLEOTIDE SEQUENCE [LARGE SCALE GENOMIC DNA]</scope>
    <source>
        <strain evidence="1">BSI-1</strain>
    </source>
</reference>
<comment type="caution">
    <text evidence="1">The sequence shown here is derived from an EMBL/GenBank/DDBJ whole genome shotgun (WGS) entry which is preliminary data.</text>
</comment>
<dbReference type="Proteomes" id="UP000094056">
    <property type="component" value="Unassembled WGS sequence"/>
</dbReference>
<proteinExistence type="predicted"/>
<name>A0A1E3X7Z7_9BACT</name>
<dbReference type="AlphaFoldDB" id="A0A1E3X7Z7"/>
<accession>A0A1E3X7Z7</accession>